<organism evidence="1 2">
    <name type="scientific">Geoalkalibacter ferrihydriticus DSM 17813</name>
    <dbReference type="NCBI Taxonomy" id="1121915"/>
    <lineage>
        <taxon>Bacteria</taxon>
        <taxon>Pseudomonadati</taxon>
        <taxon>Thermodesulfobacteriota</taxon>
        <taxon>Desulfuromonadia</taxon>
        <taxon>Desulfuromonadales</taxon>
        <taxon>Geoalkalibacteraceae</taxon>
        <taxon>Geoalkalibacter</taxon>
    </lineage>
</organism>
<dbReference type="Proteomes" id="UP000035068">
    <property type="component" value="Unassembled WGS sequence"/>
</dbReference>
<protein>
    <recommendedName>
        <fullName evidence="3">Beta-ketoacyl synthase N-terminal domain-containing protein</fullName>
    </recommendedName>
</protein>
<dbReference type="SUPFAM" id="SSF53901">
    <property type="entry name" value="Thiolase-like"/>
    <property type="match status" value="1"/>
</dbReference>
<name>A0A0C2DSV9_9BACT</name>
<comment type="caution">
    <text evidence="1">The sequence shown here is derived from an EMBL/GenBank/DDBJ whole genome shotgun (WGS) entry which is preliminary data.</text>
</comment>
<evidence type="ECO:0008006" key="3">
    <source>
        <dbReference type="Google" id="ProtNLM"/>
    </source>
</evidence>
<evidence type="ECO:0000313" key="1">
    <source>
        <dbReference type="EMBL" id="KIH76544.1"/>
    </source>
</evidence>
<sequence>MSTSAIAAKKSAKPGDAAPALVVSALGVCCRSGDQPFALFGAVATPMSGAEADAQLSLAVPEGEEDAQVLTARVAALGDHEDPHERMGLLAESALGQALKSLPEEFNWERLLILTLVPDGRNPRALTSPALQQLHMDLSRLRAGLSRAVFRFVSCADGAVSHLQAVCGEMKQGKWRAVLFGGVDSLIDLVTCTLLAQEDRIATTHNSEGLVPGEGAAYVLLQQEPASAPLARLAGIGCAVEPHAGAAADKRMTGLAAAIADCLAGRRLSPSSLDCVVAPHDGSLSGALEWHQTIETLYPRRESAPRNFEVLLPYRSFGELGAAALPMDLVLACARFEFDHPVVRRVMVCETGDFAQRGAVLLLSP</sequence>
<accession>A0A0C2DSV9</accession>
<evidence type="ECO:0000313" key="2">
    <source>
        <dbReference type="Proteomes" id="UP000035068"/>
    </source>
</evidence>
<reference evidence="1 2" key="1">
    <citation type="submission" date="2014-12" db="EMBL/GenBank/DDBJ databases">
        <title>Genomes of Geoalkalibacter ferrihydriticus and Geoalkalibacter subterraneus, two haloalkaliphilic metal-reducing members of the Geobacteraceae.</title>
        <authorList>
            <person name="Badalamenti J.P."/>
            <person name="Torres C.I."/>
            <person name="Krajmalnik-Brown R."/>
            <person name="Bond D.R."/>
        </authorList>
    </citation>
    <scope>NUCLEOTIDE SEQUENCE [LARGE SCALE GENOMIC DNA]</scope>
    <source>
        <strain evidence="1 2">DSM 17813</strain>
    </source>
</reference>
<dbReference type="GO" id="GO:0016746">
    <property type="term" value="F:acyltransferase activity"/>
    <property type="evidence" value="ECO:0007669"/>
    <property type="project" value="InterPro"/>
</dbReference>
<dbReference type="AlphaFoldDB" id="A0A0C2DSV9"/>
<keyword evidence="2" id="KW-1185">Reference proteome</keyword>
<dbReference type="EMBL" id="JWJD01000003">
    <property type="protein sequence ID" value="KIH76544.1"/>
    <property type="molecule type" value="Genomic_DNA"/>
</dbReference>
<proteinExistence type="predicted"/>
<dbReference type="RefSeq" id="WP_040099172.1">
    <property type="nucleotide sequence ID" value="NZ_JWJD01000003.1"/>
</dbReference>
<dbReference type="InterPro" id="IPR016039">
    <property type="entry name" value="Thiolase-like"/>
</dbReference>
<gene>
    <name evidence="1" type="ORF">GFER_10230</name>
</gene>
<dbReference type="Gene3D" id="3.40.47.10">
    <property type="match status" value="1"/>
</dbReference>